<dbReference type="Proteomes" id="UP000697107">
    <property type="component" value="Unassembled WGS sequence"/>
</dbReference>
<protein>
    <submittedName>
        <fullName evidence="4">Uncharacterized protein</fullName>
    </submittedName>
</protein>
<sequence length="46" mass="5152">MDESDEAAFVRLRLWGITPDGADEEGLIVSGQLEDEEIKAEEDGEW</sequence>
<dbReference type="EMBL" id="RCMG01000572">
    <property type="protein sequence ID" value="KAG2851951.1"/>
    <property type="molecule type" value="Genomic_DNA"/>
</dbReference>
<evidence type="ECO:0000313" key="5">
    <source>
        <dbReference type="EMBL" id="KAG3212138.1"/>
    </source>
</evidence>
<evidence type="ECO:0000313" key="3">
    <source>
        <dbReference type="EMBL" id="KAG2919259.1"/>
    </source>
</evidence>
<comment type="caution">
    <text evidence="4">The sequence shown here is derived from an EMBL/GenBank/DDBJ whole genome shotgun (WGS) entry which is preliminary data.</text>
</comment>
<evidence type="ECO:0000313" key="2">
    <source>
        <dbReference type="EMBL" id="KAG2895657.1"/>
    </source>
</evidence>
<dbReference type="EMBL" id="RCMK01000612">
    <property type="protein sequence ID" value="KAG2919259.1"/>
    <property type="molecule type" value="Genomic_DNA"/>
</dbReference>
<evidence type="ECO:0000313" key="1">
    <source>
        <dbReference type="EMBL" id="KAG2851951.1"/>
    </source>
</evidence>
<dbReference type="AlphaFoldDB" id="A0A8T1K4D3"/>
<evidence type="ECO:0000313" key="4">
    <source>
        <dbReference type="EMBL" id="KAG2972317.1"/>
    </source>
</evidence>
<accession>A0A8T1K4D3</accession>
<dbReference type="EMBL" id="RCMV01000873">
    <property type="protein sequence ID" value="KAG3212138.1"/>
    <property type="molecule type" value="Genomic_DNA"/>
</dbReference>
<dbReference type="EMBL" id="RCMI01000862">
    <property type="protein sequence ID" value="KAG2895657.1"/>
    <property type="molecule type" value="Genomic_DNA"/>
</dbReference>
<dbReference type="Proteomes" id="UP000735874">
    <property type="component" value="Unassembled WGS sequence"/>
</dbReference>
<proteinExistence type="predicted"/>
<name>A0A8T1K4D3_9STRA</name>
<reference evidence="4" key="1">
    <citation type="submission" date="2018-10" db="EMBL/GenBank/DDBJ databases">
        <title>Effector identification in a new, highly contiguous assembly of the strawberry crown rot pathogen Phytophthora cactorum.</title>
        <authorList>
            <person name="Armitage A.D."/>
            <person name="Nellist C.F."/>
            <person name="Bates H."/>
            <person name="Vickerstaff R.J."/>
            <person name="Harrison R.J."/>
        </authorList>
    </citation>
    <scope>NUCLEOTIDE SEQUENCE</scope>
    <source>
        <strain evidence="1">15-7</strain>
        <strain evidence="2">4032</strain>
        <strain evidence="3">4040</strain>
        <strain evidence="4">P415</strain>
        <strain evidence="5">P421</strain>
    </source>
</reference>
<evidence type="ECO:0000313" key="6">
    <source>
        <dbReference type="Proteomes" id="UP000697107"/>
    </source>
</evidence>
<dbReference type="Proteomes" id="UP000774804">
    <property type="component" value="Unassembled WGS sequence"/>
</dbReference>
<dbReference type="Proteomes" id="UP000760860">
    <property type="component" value="Unassembled WGS sequence"/>
</dbReference>
<dbReference type="EMBL" id="RCML01000624">
    <property type="protein sequence ID" value="KAG2972317.1"/>
    <property type="molecule type" value="Genomic_DNA"/>
</dbReference>
<gene>
    <name evidence="1" type="ORF">PC113_g15455</name>
    <name evidence="2" type="ORF">PC115_g17728</name>
    <name evidence="3" type="ORF">PC117_g16853</name>
    <name evidence="4" type="ORF">PC118_g15759</name>
    <name evidence="5" type="ORF">PC129_g16896</name>
</gene>
<dbReference type="Proteomes" id="UP000736787">
    <property type="component" value="Unassembled WGS sequence"/>
</dbReference>
<organism evidence="4 6">
    <name type="scientific">Phytophthora cactorum</name>
    <dbReference type="NCBI Taxonomy" id="29920"/>
    <lineage>
        <taxon>Eukaryota</taxon>
        <taxon>Sar</taxon>
        <taxon>Stramenopiles</taxon>
        <taxon>Oomycota</taxon>
        <taxon>Peronosporomycetes</taxon>
        <taxon>Peronosporales</taxon>
        <taxon>Peronosporaceae</taxon>
        <taxon>Phytophthora</taxon>
    </lineage>
</organism>